<reference evidence="1" key="1">
    <citation type="journal article" date="2012" name="PLoS ONE">
        <title>Gene sets for utilization of primary and secondary nutrition supplies in the distal gut of endangered iberian lynx.</title>
        <authorList>
            <person name="Alcaide M."/>
            <person name="Messina E."/>
            <person name="Richter M."/>
            <person name="Bargiela R."/>
            <person name="Peplies J."/>
            <person name="Huws S.A."/>
            <person name="Newbold C.J."/>
            <person name="Golyshin P.N."/>
            <person name="Simon M.A."/>
            <person name="Lopez G."/>
            <person name="Yakimov M.M."/>
            <person name="Ferrer M."/>
        </authorList>
    </citation>
    <scope>NUCLEOTIDE SEQUENCE</scope>
</reference>
<accession>J9FWM9</accession>
<name>J9FWM9_9ZZZZ</name>
<evidence type="ECO:0000313" key="1">
    <source>
        <dbReference type="EMBL" id="EJW91754.1"/>
    </source>
</evidence>
<organism evidence="1">
    <name type="scientific">gut metagenome</name>
    <dbReference type="NCBI Taxonomy" id="749906"/>
    <lineage>
        <taxon>unclassified sequences</taxon>
        <taxon>metagenomes</taxon>
        <taxon>organismal metagenomes</taxon>
    </lineage>
</organism>
<sequence length="59" mass="6778">MKVISNRALEEVQEFLHAFIELTPDGGSNRVFNQKRRAGLLIKKIAKAKEITKEQLKQI</sequence>
<proteinExistence type="predicted"/>
<dbReference type="AlphaFoldDB" id="J9FWM9"/>
<gene>
    <name evidence="1" type="ORF">EVA_20134</name>
</gene>
<protein>
    <submittedName>
        <fullName evidence="1">Uncharacterized protein</fullName>
    </submittedName>
</protein>
<comment type="caution">
    <text evidence="1">The sequence shown here is derived from an EMBL/GenBank/DDBJ whole genome shotgun (WGS) entry which is preliminary data.</text>
</comment>
<dbReference type="EMBL" id="AMCI01007969">
    <property type="protein sequence ID" value="EJW91754.1"/>
    <property type="molecule type" value="Genomic_DNA"/>
</dbReference>